<evidence type="ECO:0000313" key="2">
    <source>
        <dbReference type="EMBL" id="XBH20882.1"/>
    </source>
</evidence>
<name>A0AAU7DV34_9MICO</name>
<keyword evidence="1" id="KW-0812">Transmembrane</keyword>
<feature type="transmembrane region" description="Helical" evidence="1">
    <location>
        <begin position="20"/>
        <end position="39"/>
    </location>
</feature>
<reference evidence="2" key="1">
    <citation type="submission" date="2024-02" db="EMBL/GenBank/DDBJ databases">
        <title>Tomenella chthoni gen. nov. sp. nov., a member of the family Jonesiaceae isolated from bat guano.</title>
        <authorList>
            <person name="Miller S.L."/>
            <person name="King J."/>
            <person name="Sankaranarayanan K."/>
            <person name="Lawson P.A."/>
        </authorList>
    </citation>
    <scope>NUCLEOTIDE SEQUENCE</scope>
    <source>
        <strain evidence="2">BS-20</strain>
    </source>
</reference>
<sequence>MTTSHTAQRAVARRPVFKTFLGATMALGLLSGCSVFQGYGEDTCDGKKPVATIEQAGKDLVTAAYAEDLDGVCRVTAPFPGGKLNADMVTKTKEALEAAGVTPENVTVVVGEQMGSGLEVHLTNGSPDHDGLNVGGIFVGDDDGFTIGLPFGVYPTDNSTPGSSPSVPAN</sequence>
<gene>
    <name evidence="2" type="ORF">V5R04_11715</name>
</gene>
<proteinExistence type="predicted"/>
<dbReference type="EMBL" id="CP146203">
    <property type="protein sequence ID" value="XBH20882.1"/>
    <property type="molecule type" value="Genomic_DNA"/>
</dbReference>
<dbReference type="AlphaFoldDB" id="A0AAU7DV34"/>
<protein>
    <recommendedName>
        <fullName evidence="3">DUF4333 domain-containing protein</fullName>
    </recommendedName>
</protein>
<evidence type="ECO:0000256" key="1">
    <source>
        <dbReference type="SAM" id="Phobius"/>
    </source>
</evidence>
<accession>A0AAU7DV34</accession>
<keyword evidence="1" id="KW-0472">Membrane</keyword>
<organism evidence="2">
    <name type="scientific">Jonesiaceae bacterium BS-20</name>
    <dbReference type="NCBI Taxonomy" id="3120821"/>
    <lineage>
        <taxon>Bacteria</taxon>
        <taxon>Bacillati</taxon>
        <taxon>Actinomycetota</taxon>
        <taxon>Actinomycetes</taxon>
        <taxon>Micrococcales</taxon>
        <taxon>Jonesiaceae</taxon>
    </lineage>
</organism>
<evidence type="ECO:0008006" key="3">
    <source>
        <dbReference type="Google" id="ProtNLM"/>
    </source>
</evidence>
<keyword evidence="1" id="KW-1133">Transmembrane helix</keyword>